<gene>
    <name evidence="1" type="ORF">EPI10_002182</name>
</gene>
<organism evidence="1 2">
    <name type="scientific">Gossypium australe</name>
    <dbReference type="NCBI Taxonomy" id="47621"/>
    <lineage>
        <taxon>Eukaryota</taxon>
        <taxon>Viridiplantae</taxon>
        <taxon>Streptophyta</taxon>
        <taxon>Embryophyta</taxon>
        <taxon>Tracheophyta</taxon>
        <taxon>Spermatophyta</taxon>
        <taxon>Magnoliopsida</taxon>
        <taxon>eudicotyledons</taxon>
        <taxon>Gunneridae</taxon>
        <taxon>Pentapetalae</taxon>
        <taxon>rosids</taxon>
        <taxon>malvids</taxon>
        <taxon>Malvales</taxon>
        <taxon>Malvaceae</taxon>
        <taxon>Malvoideae</taxon>
        <taxon>Gossypium</taxon>
    </lineage>
</organism>
<evidence type="ECO:0000313" key="1">
    <source>
        <dbReference type="EMBL" id="KAA3467143.1"/>
    </source>
</evidence>
<dbReference type="EMBL" id="SMMG02000007">
    <property type="protein sequence ID" value="KAA3467143.1"/>
    <property type="molecule type" value="Genomic_DNA"/>
</dbReference>
<accession>A0A5B6VDD6</accession>
<proteinExistence type="predicted"/>
<dbReference type="CDD" id="cd01647">
    <property type="entry name" value="RT_LTR"/>
    <property type="match status" value="1"/>
</dbReference>
<evidence type="ECO:0000313" key="2">
    <source>
        <dbReference type="Proteomes" id="UP000325315"/>
    </source>
</evidence>
<comment type="caution">
    <text evidence="1">The sequence shown here is derived from an EMBL/GenBank/DDBJ whole genome shotgun (WGS) entry which is preliminary data.</text>
</comment>
<dbReference type="PANTHER" id="PTHR24559:SF444">
    <property type="entry name" value="REVERSE TRANSCRIPTASE DOMAIN-CONTAINING PROTEIN"/>
    <property type="match status" value="1"/>
</dbReference>
<name>A0A5B6VDD6_9ROSI</name>
<protein>
    <submittedName>
        <fullName evidence="1">Integrase</fullName>
    </submittedName>
</protein>
<dbReference type="OrthoDB" id="1667550at2759"/>
<dbReference type="InterPro" id="IPR053134">
    <property type="entry name" value="RNA-dir_DNA_polymerase"/>
</dbReference>
<reference evidence="2" key="1">
    <citation type="journal article" date="2019" name="Plant Biotechnol. J.">
        <title>Genome sequencing of the Australian wild diploid species Gossypium australe highlights disease resistance and delayed gland morphogenesis.</title>
        <authorList>
            <person name="Cai Y."/>
            <person name="Cai X."/>
            <person name="Wang Q."/>
            <person name="Wang P."/>
            <person name="Zhang Y."/>
            <person name="Cai C."/>
            <person name="Xu Y."/>
            <person name="Wang K."/>
            <person name="Zhou Z."/>
            <person name="Wang C."/>
            <person name="Geng S."/>
            <person name="Li B."/>
            <person name="Dong Q."/>
            <person name="Hou Y."/>
            <person name="Wang H."/>
            <person name="Ai P."/>
            <person name="Liu Z."/>
            <person name="Yi F."/>
            <person name="Sun M."/>
            <person name="An G."/>
            <person name="Cheng J."/>
            <person name="Zhang Y."/>
            <person name="Shi Q."/>
            <person name="Xie Y."/>
            <person name="Shi X."/>
            <person name="Chang Y."/>
            <person name="Huang F."/>
            <person name="Chen Y."/>
            <person name="Hong S."/>
            <person name="Mi L."/>
            <person name="Sun Q."/>
            <person name="Zhang L."/>
            <person name="Zhou B."/>
            <person name="Peng R."/>
            <person name="Zhang X."/>
            <person name="Liu F."/>
        </authorList>
    </citation>
    <scope>NUCLEOTIDE SEQUENCE [LARGE SCALE GENOMIC DNA]</scope>
    <source>
        <strain evidence="2">cv. PA1801</strain>
    </source>
</reference>
<dbReference type="PANTHER" id="PTHR24559">
    <property type="entry name" value="TRANSPOSON TY3-I GAG-POL POLYPROTEIN"/>
    <property type="match status" value="1"/>
</dbReference>
<dbReference type="InterPro" id="IPR043502">
    <property type="entry name" value="DNA/RNA_pol_sf"/>
</dbReference>
<dbReference type="AlphaFoldDB" id="A0A5B6VDD6"/>
<sequence length="153" mass="18307">MVKNKYTLPHIDDLFDQLKGASLFSKIDLRSGYYQLRVKDVDVPKTTFRTRYGHYENEDEHGQHLRIVSQTLREKQLYANFSKYKFWLKEVRFLIHEVSTEEIRASSNKISAILSWKPPRNVSEVRIFLGLARYYRRSVKNFLIIALHMRKLL</sequence>
<dbReference type="Gene3D" id="3.10.10.10">
    <property type="entry name" value="HIV Type 1 Reverse Transcriptase, subunit A, domain 1"/>
    <property type="match status" value="1"/>
</dbReference>
<keyword evidence="2" id="KW-1185">Reference proteome</keyword>
<dbReference type="Gene3D" id="3.30.70.270">
    <property type="match status" value="3"/>
</dbReference>
<dbReference type="Proteomes" id="UP000325315">
    <property type="component" value="Unassembled WGS sequence"/>
</dbReference>
<dbReference type="InterPro" id="IPR043128">
    <property type="entry name" value="Rev_trsase/Diguanyl_cyclase"/>
</dbReference>
<dbReference type="SUPFAM" id="SSF56672">
    <property type="entry name" value="DNA/RNA polymerases"/>
    <property type="match status" value="1"/>
</dbReference>